<keyword evidence="3 7" id="KW-0812">Transmembrane</keyword>
<organism evidence="8 9">
    <name type="scientific">Penicillium cosmopolitanum</name>
    <dbReference type="NCBI Taxonomy" id="1131564"/>
    <lineage>
        <taxon>Eukaryota</taxon>
        <taxon>Fungi</taxon>
        <taxon>Dikarya</taxon>
        <taxon>Ascomycota</taxon>
        <taxon>Pezizomycotina</taxon>
        <taxon>Eurotiomycetes</taxon>
        <taxon>Eurotiomycetidae</taxon>
        <taxon>Eurotiales</taxon>
        <taxon>Aspergillaceae</taxon>
        <taxon>Penicillium</taxon>
    </lineage>
</organism>
<keyword evidence="9" id="KW-1185">Reference proteome</keyword>
<comment type="subcellular location">
    <subcellularLocation>
        <location evidence="1">Membrane</location>
        <topology evidence="1">Multi-pass membrane protein</topology>
    </subcellularLocation>
</comment>
<name>A0A9W9W5U8_9EURO</name>
<evidence type="ECO:0000313" key="9">
    <source>
        <dbReference type="Proteomes" id="UP001147747"/>
    </source>
</evidence>
<evidence type="ECO:0000256" key="2">
    <source>
        <dbReference type="ARBA" id="ARBA00022448"/>
    </source>
</evidence>
<dbReference type="Proteomes" id="UP001147747">
    <property type="component" value="Unassembled WGS sequence"/>
</dbReference>
<feature type="region of interest" description="Disordered" evidence="6">
    <location>
        <begin position="1"/>
        <end position="21"/>
    </location>
</feature>
<reference evidence="8" key="1">
    <citation type="submission" date="2022-12" db="EMBL/GenBank/DDBJ databases">
        <authorList>
            <person name="Petersen C."/>
        </authorList>
    </citation>
    <scope>NUCLEOTIDE SEQUENCE</scope>
    <source>
        <strain evidence="8">IBT 29677</strain>
    </source>
</reference>
<feature type="transmembrane region" description="Helical" evidence="7">
    <location>
        <begin position="81"/>
        <end position="106"/>
    </location>
</feature>
<dbReference type="Gene3D" id="1.20.1740.10">
    <property type="entry name" value="Amino acid/polyamine transporter I"/>
    <property type="match status" value="1"/>
</dbReference>
<feature type="transmembrane region" description="Helical" evidence="7">
    <location>
        <begin position="411"/>
        <end position="434"/>
    </location>
</feature>
<dbReference type="Pfam" id="PF13520">
    <property type="entry name" value="AA_permease_2"/>
    <property type="match status" value="1"/>
</dbReference>
<dbReference type="PANTHER" id="PTHR45649">
    <property type="entry name" value="AMINO-ACID PERMEASE BAT1"/>
    <property type="match status" value="1"/>
</dbReference>
<keyword evidence="4 7" id="KW-1133">Transmembrane helix</keyword>
<feature type="transmembrane region" description="Helical" evidence="7">
    <location>
        <begin position="202"/>
        <end position="220"/>
    </location>
</feature>
<keyword evidence="2" id="KW-0813">Transport</keyword>
<evidence type="ECO:0000256" key="4">
    <source>
        <dbReference type="ARBA" id="ARBA00022989"/>
    </source>
</evidence>
<proteinExistence type="predicted"/>
<comment type="caution">
    <text evidence="8">The sequence shown here is derived from an EMBL/GenBank/DDBJ whole genome shotgun (WGS) entry which is preliminary data.</text>
</comment>
<feature type="transmembrane region" description="Helical" evidence="7">
    <location>
        <begin position="127"/>
        <end position="160"/>
    </location>
</feature>
<dbReference type="GO" id="GO:0016020">
    <property type="term" value="C:membrane"/>
    <property type="evidence" value="ECO:0007669"/>
    <property type="project" value="UniProtKB-SubCell"/>
</dbReference>
<feature type="transmembrane region" description="Helical" evidence="7">
    <location>
        <begin position="281"/>
        <end position="304"/>
    </location>
</feature>
<feature type="transmembrane region" description="Helical" evidence="7">
    <location>
        <begin position="446"/>
        <end position="469"/>
    </location>
</feature>
<accession>A0A9W9W5U8</accession>
<evidence type="ECO:0000256" key="1">
    <source>
        <dbReference type="ARBA" id="ARBA00004141"/>
    </source>
</evidence>
<dbReference type="GO" id="GO:0022857">
    <property type="term" value="F:transmembrane transporter activity"/>
    <property type="evidence" value="ECO:0007669"/>
    <property type="project" value="InterPro"/>
</dbReference>
<dbReference type="GeneID" id="81367439"/>
<evidence type="ECO:0000256" key="5">
    <source>
        <dbReference type="ARBA" id="ARBA00023136"/>
    </source>
</evidence>
<evidence type="ECO:0000256" key="6">
    <source>
        <dbReference type="SAM" id="MobiDB-lite"/>
    </source>
</evidence>
<feature type="transmembrane region" description="Helical" evidence="7">
    <location>
        <begin position="383"/>
        <end position="405"/>
    </location>
</feature>
<dbReference type="RefSeq" id="XP_056491193.1">
    <property type="nucleotide sequence ID" value="XM_056628459.1"/>
</dbReference>
<dbReference type="EMBL" id="JAPZBU010000005">
    <property type="protein sequence ID" value="KAJ5403951.1"/>
    <property type="molecule type" value="Genomic_DNA"/>
</dbReference>
<dbReference type="PANTHER" id="PTHR45649:SF14">
    <property type="entry name" value="GABA PERMEASE"/>
    <property type="match status" value="1"/>
</dbReference>
<evidence type="ECO:0000313" key="8">
    <source>
        <dbReference type="EMBL" id="KAJ5403951.1"/>
    </source>
</evidence>
<evidence type="ECO:0000256" key="7">
    <source>
        <dbReference type="SAM" id="Phobius"/>
    </source>
</evidence>
<keyword evidence="5 7" id="KW-0472">Membrane</keyword>
<reference evidence="8" key="2">
    <citation type="journal article" date="2023" name="IMA Fungus">
        <title>Comparative genomic study of the Penicillium genus elucidates a diverse pangenome and 15 lateral gene transfer events.</title>
        <authorList>
            <person name="Petersen C."/>
            <person name="Sorensen T."/>
            <person name="Nielsen M.R."/>
            <person name="Sondergaard T.E."/>
            <person name="Sorensen J.L."/>
            <person name="Fitzpatrick D.A."/>
            <person name="Frisvad J.C."/>
            <person name="Nielsen K.L."/>
        </authorList>
    </citation>
    <scope>NUCLEOTIDE SEQUENCE</scope>
    <source>
        <strain evidence="8">IBT 29677</strain>
    </source>
</reference>
<dbReference type="OrthoDB" id="2417308at2759"/>
<evidence type="ECO:0008006" key="10">
    <source>
        <dbReference type="Google" id="ProtNLM"/>
    </source>
</evidence>
<dbReference type="PIRSF" id="PIRSF006060">
    <property type="entry name" value="AA_transporter"/>
    <property type="match status" value="1"/>
</dbReference>
<sequence length="547" mass="59130">MNMEVGSENKNMPPDDSKLDSGCPGATFDSIEHGETVMETNLNRDFGVWGVLSVSWNIVNIFGGTSYIFVVGFSAGGMPAILYGFIGACVGLISVIGILAECASIFPTAGGAYHFSTFLAPEKYRRYIGYPLGWLNFLGWVLTIAACASIATGLTFSVAILTHPEYVVGGRWHLFLVYVGWVLVAWLVNLYLLGLLDKIENVGFIINVLGFVGFTIALLVKAPKSSANLVFVDVINETGYSSSAIAVVLGLYNSLISFVCLDAACHLAEEVKSPTKEVPKILWITWASQSIVGIVWIMVIGFSIKELDPVINTPTGVPVVELMRQSLSSNGAAIAFNMILLINYVMATTAATITSSRQGYALARDGGLFFKHSLTKVDQKLKVPTLSVCLASFVAILVGIVYLFSTQGFNAILGAGAGFMLLSYSSPALMMLIFGRKNLPKTPYSLGRYGYFLCVISVIYSLFANAIVLIPGASPVTAKDMNYTCLLYGSFFILIIANWIFDARKSYRPPSIGEFLEAVVPEDEEQICDLAGRSEIEDRGSAIVQTV</sequence>
<dbReference type="InterPro" id="IPR002293">
    <property type="entry name" value="AA/rel_permease1"/>
</dbReference>
<evidence type="ECO:0000256" key="3">
    <source>
        <dbReference type="ARBA" id="ARBA00022692"/>
    </source>
</evidence>
<dbReference type="AlphaFoldDB" id="A0A9W9W5U8"/>
<feature type="transmembrane region" description="Helical" evidence="7">
    <location>
        <begin position="172"/>
        <end position="195"/>
    </location>
</feature>
<feature type="transmembrane region" description="Helical" evidence="7">
    <location>
        <begin position="332"/>
        <end position="354"/>
    </location>
</feature>
<feature type="transmembrane region" description="Helical" evidence="7">
    <location>
        <begin position="46"/>
        <end position="69"/>
    </location>
</feature>
<feature type="transmembrane region" description="Helical" evidence="7">
    <location>
        <begin position="481"/>
        <end position="501"/>
    </location>
</feature>
<protein>
    <recommendedName>
        <fullName evidence="10">Amino acid permease/ SLC12A domain-containing protein</fullName>
    </recommendedName>
</protein>
<gene>
    <name evidence="8" type="ORF">N7509_003822</name>
</gene>